<keyword evidence="6" id="KW-1185">Reference proteome</keyword>
<feature type="transmembrane region" description="Helical" evidence="1">
    <location>
        <begin position="393"/>
        <end position="413"/>
    </location>
</feature>
<sequence>MKMRKMISTCIFLLILMIPVTAFAVEFEISDVKINVYLQEDGNAEVVETYTYDFDSKFKGVTREVVPKQGASIIHFEAFEKGQPLKIEKEQDTYKIHRSGKKETVHVDIQYTIVNAIEKYEDGAQFYWPFFDKRNEADYGNMQITVYPPAKAQDIDYLGYDAAYQKGSIGNEGAVIFALGQVPAKTNGDIRVIYEPTLFSDQAEISGTIREQVKSEKTRLANELVKYKTTQKKMKSVGLYTVIGFALFIFGLGTYMFNKRRGTKRAAQSRIAEDFIPQERLSMPATIFYTNPTELGSEVISAALLDLIRKGYVNQVSEKSFELVDGSGANTHESALIELLFNKVGDGIQFSFDDLQVYTEEEKNHEAYSVGLHKWRTGIVQETKKAGLFEKRLGLRWTVGAMSVALIPIIVQLGRYEVFLFMAFMIMLVLIGLGIAFFYHPRNVEGFQLKQEWRRFRERFENVGLEEWEQIPVDDKYRAYIYGIGMKDGNLKRQFTAFAQAERRAGDSYVAYNPVFMTQNFTTAHTNAGIDASGTSSSGGVAGSGGGSGAF</sequence>
<feature type="transmembrane region" description="Helical" evidence="1">
    <location>
        <begin position="419"/>
        <end position="439"/>
    </location>
</feature>
<proteinExistence type="predicted"/>
<accession>A0A1D8JCZ6</accession>
<name>A0A1D8JCZ6_9BACL</name>
<feature type="domain" description="DUF2207" evidence="3">
    <location>
        <begin position="28"/>
        <end position="193"/>
    </location>
</feature>
<feature type="signal peptide" evidence="2">
    <location>
        <begin position="1"/>
        <end position="24"/>
    </location>
</feature>
<dbReference type="EMBL" id="CP017560">
    <property type="protein sequence ID" value="AOV06576.1"/>
    <property type="molecule type" value="Genomic_DNA"/>
</dbReference>
<evidence type="ECO:0000259" key="4">
    <source>
        <dbReference type="Pfam" id="PF20990"/>
    </source>
</evidence>
<dbReference type="InterPro" id="IPR018702">
    <property type="entry name" value="DUF2207"/>
</dbReference>
<dbReference type="InterPro" id="IPR048389">
    <property type="entry name" value="YciQ-like_C"/>
</dbReference>
<dbReference type="Pfam" id="PF20990">
    <property type="entry name" value="DUF2207_C"/>
    <property type="match status" value="1"/>
</dbReference>
<dbReference type="AlphaFoldDB" id="A0A1D8JCZ6"/>
<evidence type="ECO:0000313" key="5">
    <source>
        <dbReference type="EMBL" id="AOV06576.1"/>
    </source>
</evidence>
<dbReference type="Proteomes" id="UP000185746">
    <property type="component" value="Chromosome"/>
</dbReference>
<keyword evidence="1" id="KW-1133">Transmembrane helix</keyword>
<evidence type="ECO:0000313" key="6">
    <source>
        <dbReference type="Proteomes" id="UP000185746"/>
    </source>
</evidence>
<dbReference type="Pfam" id="PF09972">
    <property type="entry name" value="DUF2207"/>
    <property type="match status" value="1"/>
</dbReference>
<dbReference type="RefSeq" id="WP_075526684.1">
    <property type="nucleotide sequence ID" value="NZ_CP017560.1"/>
</dbReference>
<keyword evidence="1" id="KW-0472">Membrane</keyword>
<feature type="transmembrane region" description="Helical" evidence="1">
    <location>
        <begin position="237"/>
        <end position="257"/>
    </location>
</feature>
<keyword evidence="2" id="KW-0732">Signal</keyword>
<evidence type="ECO:0000256" key="2">
    <source>
        <dbReference type="SAM" id="SignalP"/>
    </source>
</evidence>
<gene>
    <name evidence="5" type="ORF">BI350_02440</name>
</gene>
<organism evidence="5 6">
    <name type="scientific">Sporosarcina ureilytica</name>
    <dbReference type="NCBI Taxonomy" id="298596"/>
    <lineage>
        <taxon>Bacteria</taxon>
        <taxon>Bacillati</taxon>
        <taxon>Bacillota</taxon>
        <taxon>Bacilli</taxon>
        <taxon>Bacillales</taxon>
        <taxon>Caryophanaceae</taxon>
        <taxon>Sporosarcina</taxon>
    </lineage>
</organism>
<evidence type="ECO:0000259" key="3">
    <source>
        <dbReference type="Pfam" id="PF09972"/>
    </source>
</evidence>
<keyword evidence="1" id="KW-0812">Transmembrane</keyword>
<evidence type="ECO:0000256" key="1">
    <source>
        <dbReference type="SAM" id="Phobius"/>
    </source>
</evidence>
<feature type="domain" description="Predicted membrane protein YciQ-like C-terminal" evidence="4">
    <location>
        <begin position="294"/>
        <end position="459"/>
    </location>
</feature>
<dbReference type="KEGG" id="surl:BI350_02440"/>
<protein>
    <recommendedName>
        <fullName evidence="7">DUF2207 domain-containing protein</fullName>
    </recommendedName>
</protein>
<evidence type="ECO:0008006" key="7">
    <source>
        <dbReference type="Google" id="ProtNLM"/>
    </source>
</evidence>
<reference evidence="5 6" key="1">
    <citation type="submission" date="2016-09" db="EMBL/GenBank/DDBJ databases">
        <title>Complete genome sequence of the Lysinibacillus sphaericus LMG 22257, a specie of Bacillus with ureolytic activity that can effectively biodeposit calcium carbonate.</title>
        <authorList>
            <person name="Yan W."/>
        </authorList>
    </citation>
    <scope>NUCLEOTIDE SEQUENCE [LARGE SCALE GENOMIC DNA]</scope>
    <source>
        <strain evidence="5 6">LMG 22257</strain>
    </source>
</reference>
<feature type="chain" id="PRO_5009108989" description="DUF2207 domain-containing protein" evidence="2">
    <location>
        <begin position="25"/>
        <end position="551"/>
    </location>
</feature>